<dbReference type="Proteomes" id="UP001295684">
    <property type="component" value="Unassembled WGS sequence"/>
</dbReference>
<dbReference type="InterPro" id="IPR009091">
    <property type="entry name" value="RCC1/BLIP-II"/>
</dbReference>
<dbReference type="PRINTS" id="PR00633">
    <property type="entry name" value="RCCNDNSATION"/>
</dbReference>
<comment type="caution">
    <text evidence="4">The sequence shown here is derived from an EMBL/GenBank/DDBJ whole genome shotgun (WGS) entry which is preliminary data.</text>
</comment>
<keyword evidence="1" id="KW-0677">Repeat</keyword>
<dbReference type="InterPro" id="IPR051625">
    <property type="entry name" value="Signaling_Regulatory_Domain"/>
</dbReference>
<feature type="region of interest" description="Disordered" evidence="3">
    <location>
        <begin position="1"/>
        <end position="27"/>
    </location>
</feature>
<evidence type="ECO:0000313" key="4">
    <source>
        <dbReference type="EMBL" id="CAI2359903.1"/>
    </source>
</evidence>
<evidence type="ECO:0000256" key="2">
    <source>
        <dbReference type="PROSITE-ProRule" id="PRU00235"/>
    </source>
</evidence>
<dbReference type="EMBL" id="CAMPGE010001133">
    <property type="protein sequence ID" value="CAI2359903.1"/>
    <property type="molecule type" value="Genomic_DNA"/>
</dbReference>
<feature type="repeat" description="RCC1" evidence="2">
    <location>
        <begin position="203"/>
        <end position="255"/>
    </location>
</feature>
<gene>
    <name evidence="4" type="ORF">ECRASSUSDP1_LOCUS1197</name>
</gene>
<accession>A0AAD1U5X2</accession>
<name>A0AAD1U5X2_EUPCR</name>
<dbReference type="PROSITE" id="PS50012">
    <property type="entry name" value="RCC1_3"/>
    <property type="match status" value="2"/>
</dbReference>
<dbReference type="InterPro" id="IPR000408">
    <property type="entry name" value="Reg_chr_condens"/>
</dbReference>
<dbReference type="PANTHER" id="PTHR22872">
    <property type="entry name" value="BTK-BINDING PROTEIN-RELATED"/>
    <property type="match status" value="1"/>
</dbReference>
<feature type="repeat" description="RCC1" evidence="2">
    <location>
        <begin position="149"/>
        <end position="202"/>
    </location>
</feature>
<protein>
    <submittedName>
        <fullName evidence="4">Uncharacterized protein</fullName>
    </submittedName>
</protein>
<evidence type="ECO:0000256" key="1">
    <source>
        <dbReference type="ARBA" id="ARBA00022737"/>
    </source>
</evidence>
<reference evidence="4" key="1">
    <citation type="submission" date="2023-07" db="EMBL/GenBank/DDBJ databases">
        <authorList>
            <consortium name="AG Swart"/>
            <person name="Singh M."/>
            <person name="Singh A."/>
            <person name="Seah K."/>
            <person name="Emmerich C."/>
        </authorList>
    </citation>
    <scope>NUCLEOTIDE SEQUENCE</scope>
    <source>
        <strain evidence="4">DP1</strain>
    </source>
</reference>
<proteinExistence type="predicted"/>
<dbReference type="Pfam" id="PF00415">
    <property type="entry name" value="RCC1"/>
    <property type="match status" value="2"/>
</dbReference>
<dbReference type="AlphaFoldDB" id="A0AAD1U5X2"/>
<keyword evidence="5" id="KW-1185">Reference proteome</keyword>
<dbReference type="Gene3D" id="2.130.10.30">
    <property type="entry name" value="Regulator of chromosome condensation 1/beta-lactamase-inhibitor protein II"/>
    <property type="match status" value="1"/>
</dbReference>
<evidence type="ECO:0000256" key="3">
    <source>
        <dbReference type="SAM" id="MobiDB-lite"/>
    </source>
</evidence>
<organism evidence="4 5">
    <name type="scientific">Euplotes crassus</name>
    <dbReference type="NCBI Taxonomy" id="5936"/>
    <lineage>
        <taxon>Eukaryota</taxon>
        <taxon>Sar</taxon>
        <taxon>Alveolata</taxon>
        <taxon>Ciliophora</taxon>
        <taxon>Intramacronucleata</taxon>
        <taxon>Spirotrichea</taxon>
        <taxon>Hypotrichia</taxon>
        <taxon>Euplotida</taxon>
        <taxon>Euplotidae</taxon>
        <taxon>Moneuplotes</taxon>
    </lineage>
</organism>
<evidence type="ECO:0000313" key="5">
    <source>
        <dbReference type="Proteomes" id="UP001295684"/>
    </source>
</evidence>
<sequence length="432" mass="48173">MQDLYSVKEEDEENCDESRTYSAKNKRSSEFSSITSSLEFSQNNSQLVFFYFTESEEEPNGNPPNLNLHMESKICEFSREELISMHIEKEYSFVLTSKNEVLLIGNFASMLNLPDNAKPEFLKLPFLHQMKIVKIACSGNCALFLSEQGSLYSWGKDEEHLGLLGIENEYHQSTPSAIKALKGIEIKDISLGTTHASAIDSEGKLYTWGYGEGGILGHGEDVNQLDVPTKVDTYSHFTIIKTTCSANSTLFLTDKNIFCCLTNASKTGASQNSQFLSIHSKADLGNSLVGIKKGTRQKREEVSSGEYGFEFSEPFEGVDRRVGIEVDVLGLLWLESCFVSVLSYAANATSTCLLTKDALLLLDSSRTLFQLDQIFSTKEGPPENTTIFGFQSSFILFTEDKMIQKVHSKELRPPIQKTPLDHSPDKSCSDSF</sequence>
<dbReference type="SUPFAM" id="SSF50985">
    <property type="entry name" value="RCC1/BLIP-II"/>
    <property type="match status" value="1"/>
</dbReference>